<dbReference type="PROSITE" id="PS50262">
    <property type="entry name" value="G_PROTEIN_RECEP_F1_2"/>
    <property type="match status" value="1"/>
</dbReference>
<keyword evidence="4 6" id="KW-0472">Membrane</keyword>
<keyword evidence="9" id="KW-1185">Reference proteome</keyword>
<keyword evidence="8" id="KW-0675">Receptor</keyword>
<comment type="caution">
    <text evidence="8">The sequence shown here is derived from an EMBL/GenBank/DDBJ whole genome shotgun (WGS) entry which is preliminary data.</text>
</comment>
<reference evidence="8 9" key="1">
    <citation type="journal article" date="2021" name="Elife">
        <title>Chloroplast acquisition without the gene transfer in kleptoplastic sea slugs, Plakobranchus ocellatus.</title>
        <authorList>
            <person name="Maeda T."/>
            <person name="Takahashi S."/>
            <person name="Yoshida T."/>
            <person name="Shimamura S."/>
            <person name="Takaki Y."/>
            <person name="Nagai Y."/>
            <person name="Toyoda A."/>
            <person name="Suzuki Y."/>
            <person name="Arimoto A."/>
            <person name="Ishii H."/>
            <person name="Satoh N."/>
            <person name="Nishiyama T."/>
            <person name="Hasebe M."/>
            <person name="Maruyama T."/>
            <person name="Minagawa J."/>
            <person name="Obokata J."/>
            <person name="Shigenobu S."/>
        </authorList>
    </citation>
    <scope>NUCLEOTIDE SEQUENCE [LARGE SCALE GENOMIC DNA]</scope>
</reference>
<feature type="region of interest" description="Disordered" evidence="5">
    <location>
        <begin position="294"/>
        <end position="317"/>
    </location>
</feature>
<feature type="domain" description="G-protein coupled receptors family 1 profile" evidence="7">
    <location>
        <begin position="1"/>
        <end position="225"/>
    </location>
</feature>
<name>A0AAV4IQS5_9GAST</name>
<organism evidence="8 9">
    <name type="scientific">Elysia marginata</name>
    <dbReference type="NCBI Taxonomy" id="1093978"/>
    <lineage>
        <taxon>Eukaryota</taxon>
        <taxon>Metazoa</taxon>
        <taxon>Spiralia</taxon>
        <taxon>Lophotrochozoa</taxon>
        <taxon>Mollusca</taxon>
        <taxon>Gastropoda</taxon>
        <taxon>Heterobranchia</taxon>
        <taxon>Euthyneura</taxon>
        <taxon>Panpulmonata</taxon>
        <taxon>Sacoglossa</taxon>
        <taxon>Placobranchoidea</taxon>
        <taxon>Plakobranchidae</taxon>
        <taxon>Elysia</taxon>
    </lineage>
</organism>
<feature type="transmembrane region" description="Helical" evidence="6">
    <location>
        <begin position="112"/>
        <end position="132"/>
    </location>
</feature>
<evidence type="ECO:0000256" key="3">
    <source>
        <dbReference type="ARBA" id="ARBA00022989"/>
    </source>
</evidence>
<evidence type="ECO:0000256" key="1">
    <source>
        <dbReference type="ARBA" id="ARBA00004370"/>
    </source>
</evidence>
<dbReference type="PANTHER" id="PTHR46641">
    <property type="entry name" value="FMRFAMIDE RECEPTOR-RELATED"/>
    <property type="match status" value="1"/>
</dbReference>
<sequence length="317" mass="35837">MPTRVSALCTKRRAYFIILAIVVFQCCLHIHFLLFMNIKRTGVVPTASSDNMSSYVGATDKDVIGESGNSGEMTTVLTTSSAPYGSEVSYHCDGGTEDYVHYIHHIWPVLDVFLLSIIPSVLVLMGNLIIVWKVKVSLWTAEELNVTSNSRARRNRFSTMTVMLGLISALFILTTLPTCLYNLWERSDQAKAMQRTPEGSAKIEMIWAFVNLAMYCNNTFNFYLYLLSGRKFRKAVSRQFSRRRTESQSNAISGYSFQLQTRFNQPPQEVRNGHSHGLKSHGGSVHRTFQQTNYQTGKQSSVKYKPCNMSSQSNAYL</sequence>
<keyword evidence="3 6" id="KW-1133">Transmembrane helix</keyword>
<proteinExistence type="predicted"/>
<feature type="transmembrane region" description="Helical" evidence="6">
    <location>
        <begin position="14"/>
        <end position="36"/>
    </location>
</feature>
<keyword evidence="2 6" id="KW-0812">Transmembrane</keyword>
<dbReference type="SUPFAM" id="SSF81321">
    <property type="entry name" value="Family A G protein-coupled receptor-like"/>
    <property type="match status" value="1"/>
</dbReference>
<evidence type="ECO:0000256" key="5">
    <source>
        <dbReference type="SAM" id="MobiDB-lite"/>
    </source>
</evidence>
<evidence type="ECO:0000256" key="2">
    <source>
        <dbReference type="ARBA" id="ARBA00022692"/>
    </source>
</evidence>
<evidence type="ECO:0000313" key="9">
    <source>
        <dbReference type="Proteomes" id="UP000762676"/>
    </source>
</evidence>
<dbReference type="InterPro" id="IPR017452">
    <property type="entry name" value="GPCR_Rhodpsn_7TM"/>
</dbReference>
<dbReference type="EMBL" id="BMAT01013380">
    <property type="protein sequence ID" value="GFS11753.1"/>
    <property type="molecule type" value="Genomic_DNA"/>
</dbReference>
<evidence type="ECO:0000256" key="6">
    <source>
        <dbReference type="SAM" id="Phobius"/>
    </source>
</evidence>
<dbReference type="AlphaFoldDB" id="A0AAV4IQS5"/>
<comment type="subcellular location">
    <subcellularLocation>
        <location evidence="1">Membrane</location>
    </subcellularLocation>
</comment>
<feature type="transmembrane region" description="Helical" evidence="6">
    <location>
        <begin position="161"/>
        <end position="184"/>
    </location>
</feature>
<gene>
    <name evidence="8" type="ORF">ElyMa_006680600</name>
</gene>
<feature type="transmembrane region" description="Helical" evidence="6">
    <location>
        <begin position="204"/>
        <end position="226"/>
    </location>
</feature>
<accession>A0AAV4IQS5</accession>
<evidence type="ECO:0000259" key="7">
    <source>
        <dbReference type="PROSITE" id="PS50262"/>
    </source>
</evidence>
<evidence type="ECO:0000256" key="4">
    <source>
        <dbReference type="ARBA" id="ARBA00023136"/>
    </source>
</evidence>
<dbReference type="Proteomes" id="UP000762676">
    <property type="component" value="Unassembled WGS sequence"/>
</dbReference>
<dbReference type="PANTHER" id="PTHR46641:SF25">
    <property type="entry name" value="CNMAMIDE RECEPTOR-RELATED"/>
    <property type="match status" value="1"/>
</dbReference>
<dbReference type="GO" id="GO:0016020">
    <property type="term" value="C:membrane"/>
    <property type="evidence" value="ECO:0007669"/>
    <property type="project" value="UniProtKB-SubCell"/>
</dbReference>
<dbReference type="Gene3D" id="1.20.1070.10">
    <property type="entry name" value="Rhodopsin 7-helix transmembrane proteins"/>
    <property type="match status" value="1"/>
</dbReference>
<protein>
    <submittedName>
        <fullName evidence="8">Growth hormone secretagogue receptor type 1-like</fullName>
    </submittedName>
</protein>
<evidence type="ECO:0000313" key="8">
    <source>
        <dbReference type="EMBL" id="GFS11753.1"/>
    </source>
</evidence>
<dbReference type="InterPro" id="IPR052954">
    <property type="entry name" value="GPCR-Ligand_Int"/>
</dbReference>